<accession>A0AAD4ZBJ2</accession>
<dbReference type="AlphaFoldDB" id="A0AAD4ZBJ2"/>
<dbReference type="Proteomes" id="UP001054821">
    <property type="component" value="Chromosome 3"/>
</dbReference>
<sequence>MAAQSAAPSTSPAWLMDTGANSDLTHDLGNLSLANDYRGHDQFGGVLDGTGLNITHIGQSSVSSPATIFAFTDVLHCLQSSSHLISVNKFARDNCCFFTFDPSYFLIQDLETGTILFRGKSNDPGRITRLITDLGRLFSIQDLGLVHYFLGMEVARTPVGLSPSLLILWNSKLSMMSTGLVTLQIDIQQLALWFFWVLIQFRGNPRNMDPYLAVPPKLSIGLLSTQLLIY</sequence>
<keyword evidence="2" id="KW-1185">Reference proteome</keyword>
<evidence type="ECO:0000313" key="1">
    <source>
        <dbReference type="EMBL" id="KAI5340672.1"/>
    </source>
</evidence>
<evidence type="ECO:0000313" key="2">
    <source>
        <dbReference type="Proteomes" id="UP001054821"/>
    </source>
</evidence>
<reference evidence="1 2" key="1">
    <citation type="journal article" date="2022" name="G3 (Bethesda)">
        <title>Whole-genome sequence and methylome profiling of the almond [Prunus dulcis (Mill.) D.A. Webb] cultivar 'Nonpareil'.</title>
        <authorList>
            <person name="D'Amico-Willman K.M."/>
            <person name="Ouma W.Z."/>
            <person name="Meulia T."/>
            <person name="Sideli G.M."/>
            <person name="Gradziel T.M."/>
            <person name="Fresnedo-Ramirez J."/>
        </authorList>
    </citation>
    <scope>NUCLEOTIDE SEQUENCE [LARGE SCALE GENOMIC DNA]</scope>
    <source>
        <strain evidence="1">Clone GOH B32 T37-40</strain>
    </source>
</reference>
<comment type="caution">
    <text evidence="1">The sequence shown here is derived from an EMBL/GenBank/DDBJ whole genome shotgun (WGS) entry which is preliminary data.</text>
</comment>
<organism evidence="1 2">
    <name type="scientific">Prunus dulcis</name>
    <name type="common">Almond</name>
    <name type="synonym">Amygdalus dulcis</name>
    <dbReference type="NCBI Taxonomy" id="3755"/>
    <lineage>
        <taxon>Eukaryota</taxon>
        <taxon>Viridiplantae</taxon>
        <taxon>Streptophyta</taxon>
        <taxon>Embryophyta</taxon>
        <taxon>Tracheophyta</taxon>
        <taxon>Spermatophyta</taxon>
        <taxon>Magnoliopsida</taxon>
        <taxon>eudicotyledons</taxon>
        <taxon>Gunneridae</taxon>
        <taxon>Pentapetalae</taxon>
        <taxon>rosids</taxon>
        <taxon>fabids</taxon>
        <taxon>Rosales</taxon>
        <taxon>Rosaceae</taxon>
        <taxon>Amygdaloideae</taxon>
        <taxon>Amygdaleae</taxon>
        <taxon>Prunus</taxon>
    </lineage>
</organism>
<proteinExistence type="predicted"/>
<name>A0AAD4ZBJ2_PRUDU</name>
<dbReference type="EMBL" id="JAJFAZ020000003">
    <property type="protein sequence ID" value="KAI5340672.1"/>
    <property type="molecule type" value="Genomic_DNA"/>
</dbReference>
<gene>
    <name evidence="1" type="ORF">L3X38_019946</name>
</gene>
<protein>
    <submittedName>
        <fullName evidence="1">Uncharacterized protein</fullName>
    </submittedName>
</protein>